<dbReference type="EMBL" id="CP092365">
    <property type="protein sequence ID" value="ULN54185.1"/>
    <property type="molecule type" value="Genomic_DNA"/>
</dbReference>
<dbReference type="InterPro" id="IPR017517">
    <property type="entry name" value="Maleyloyr_isom"/>
</dbReference>
<dbReference type="GO" id="GO:0016853">
    <property type="term" value="F:isomerase activity"/>
    <property type="evidence" value="ECO:0007669"/>
    <property type="project" value="UniProtKB-KW"/>
</dbReference>
<dbReference type="Gene3D" id="1.20.120.450">
    <property type="entry name" value="dinb family like domain"/>
    <property type="match status" value="1"/>
</dbReference>
<name>A0ABY3U4X2_9MYCO</name>
<keyword evidence="3" id="KW-1185">Reference proteome</keyword>
<dbReference type="NCBIfam" id="TIGR03083">
    <property type="entry name" value="maleylpyruvate isomerase family mycothiol-dependent enzyme"/>
    <property type="match status" value="1"/>
</dbReference>
<gene>
    <name evidence="2" type="ORF">MIU77_07985</name>
</gene>
<dbReference type="Pfam" id="PF11716">
    <property type="entry name" value="MDMPI_N"/>
    <property type="match status" value="1"/>
</dbReference>
<dbReference type="InterPro" id="IPR024344">
    <property type="entry name" value="MDMPI_metal-binding"/>
</dbReference>
<evidence type="ECO:0000313" key="2">
    <source>
        <dbReference type="EMBL" id="ULN54185.1"/>
    </source>
</evidence>
<protein>
    <submittedName>
        <fullName evidence="2">Maleylpyruvate isomerase family mycothiol-dependent enzyme</fullName>
    </submittedName>
</protein>
<proteinExistence type="predicted"/>
<dbReference type="SUPFAM" id="SSF109854">
    <property type="entry name" value="DinB/YfiT-like putative metalloenzymes"/>
    <property type="match status" value="1"/>
</dbReference>
<sequence>MSRTRELLREHDTRFLAEAREWSATDWARPSLCAQWTNHDVLAHLAIGYRASTVRMAVEIGRHRGSFDRANAALAQRLAQQRSPAELIEDFATAMAAPRGLGRIFPRRFLLGDHVIHELDIRFALGLKSTVGLAQLAAVLDTQVRIPNPFIPSRTWAHGLSLRADDLDWNHGEGPSVTGSAAHLASVLAGRLWALRHLSGDGVDALRHRVSGEATPNSHDRAP</sequence>
<organism evidence="2 3">
    <name type="scientific">Mycolicibacillus parakoreensis</name>
    <dbReference type="NCBI Taxonomy" id="1069221"/>
    <lineage>
        <taxon>Bacteria</taxon>
        <taxon>Bacillati</taxon>
        <taxon>Actinomycetota</taxon>
        <taxon>Actinomycetes</taxon>
        <taxon>Mycobacteriales</taxon>
        <taxon>Mycobacteriaceae</taxon>
        <taxon>Mycolicibacillus</taxon>
    </lineage>
</organism>
<dbReference type="InterPro" id="IPR034660">
    <property type="entry name" value="DinB/YfiT-like"/>
</dbReference>
<accession>A0ABY3U4X2</accession>
<dbReference type="Proteomes" id="UP001055200">
    <property type="component" value="Chromosome"/>
</dbReference>
<keyword evidence="2" id="KW-0413">Isomerase</keyword>
<evidence type="ECO:0000313" key="3">
    <source>
        <dbReference type="Proteomes" id="UP001055200"/>
    </source>
</evidence>
<dbReference type="RefSeq" id="WP_240172384.1">
    <property type="nucleotide sequence ID" value="NZ_CP092365.1"/>
</dbReference>
<evidence type="ECO:0000259" key="1">
    <source>
        <dbReference type="Pfam" id="PF11716"/>
    </source>
</evidence>
<feature type="domain" description="Mycothiol-dependent maleylpyruvate isomerase metal-binding" evidence="1">
    <location>
        <begin position="8"/>
        <end position="96"/>
    </location>
</feature>
<reference evidence="2" key="1">
    <citation type="submission" date="2022-08" db="EMBL/GenBank/DDBJ databases">
        <title>Complete genome sequence of 14 non-tuberculosis mycobacteria type-strains.</title>
        <authorList>
            <person name="Igarashi Y."/>
            <person name="Osugi A."/>
            <person name="Mitarai S."/>
        </authorList>
    </citation>
    <scope>NUCLEOTIDE SEQUENCE</scope>
    <source>
        <strain evidence="2">DSM 45575</strain>
    </source>
</reference>